<dbReference type="InterPro" id="IPR008271">
    <property type="entry name" value="Ser/Thr_kinase_AS"/>
</dbReference>
<dbReference type="SUPFAM" id="SSF56112">
    <property type="entry name" value="Protein kinase-like (PK-like)"/>
    <property type="match status" value="1"/>
</dbReference>
<evidence type="ECO:0000256" key="5">
    <source>
        <dbReference type="PROSITE-ProRule" id="PRU10141"/>
    </source>
</evidence>
<feature type="transmembrane region" description="Helical" evidence="7">
    <location>
        <begin position="141"/>
        <end position="165"/>
    </location>
</feature>
<evidence type="ECO:0000256" key="6">
    <source>
        <dbReference type="SAM" id="MobiDB-lite"/>
    </source>
</evidence>
<evidence type="ECO:0000313" key="9">
    <source>
        <dbReference type="EMBL" id="APZ92798.1"/>
    </source>
</evidence>
<dbReference type="OrthoDB" id="6111975at2"/>
<dbReference type="InterPro" id="IPR011009">
    <property type="entry name" value="Kinase-like_dom_sf"/>
</dbReference>
<dbReference type="PROSITE" id="PS00108">
    <property type="entry name" value="PROTEIN_KINASE_ST"/>
    <property type="match status" value="1"/>
</dbReference>
<dbReference type="AlphaFoldDB" id="A0A1P8WFF4"/>
<gene>
    <name evidence="9" type="primary">pknB_9</name>
    <name evidence="9" type="ORF">Fuma_02410</name>
</gene>
<accession>A0A1P8WFF4</accession>
<dbReference type="Pfam" id="PF00069">
    <property type="entry name" value="Pkinase"/>
    <property type="match status" value="1"/>
</dbReference>
<feature type="region of interest" description="Disordered" evidence="6">
    <location>
        <begin position="558"/>
        <end position="587"/>
    </location>
</feature>
<organism evidence="9 10">
    <name type="scientific">Fuerstiella marisgermanici</name>
    <dbReference type="NCBI Taxonomy" id="1891926"/>
    <lineage>
        <taxon>Bacteria</taxon>
        <taxon>Pseudomonadati</taxon>
        <taxon>Planctomycetota</taxon>
        <taxon>Planctomycetia</taxon>
        <taxon>Planctomycetales</taxon>
        <taxon>Planctomycetaceae</taxon>
        <taxon>Fuerstiella</taxon>
    </lineage>
</organism>
<dbReference type="KEGG" id="fmr:Fuma_02410"/>
<feature type="binding site" evidence="5">
    <location>
        <position position="282"/>
    </location>
    <ligand>
        <name>ATP</name>
        <dbReference type="ChEBI" id="CHEBI:30616"/>
    </ligand>
</feature>
<dbReference type="SMART" id="SM00220">
    <property type="entry name" value="S_TKc"/>
    <property type="match status" value="1"/>
</dbReference>
<dbReference type="InterPro" id="IPR017441">
    <property type="entry name" value="Protein_kinase_ATP_BS"/>
</dbReference>
<dbReference type="PROSITE" id="PS00107">
    <property type="entry name" value="PROTEIN_KINASE_ATP"/>
    <property type="match status" value="1"/>
</dbReference>
<dbReference type="PANTHER" id="PTHR43289">
    <property type="entry name" value="MITOGEN-ACTIVATED PROTEIN KINASE KINASE KINASE 20-RELATED"/>
    <property type="match status" value="1"/>
</dbReference>
<dbReference type="EC" id="2.7.11.1" evidence="9"/>
<feature type="compositionally biased region" description="Acidic residues" evidence="6">
    <location>
        <begin position="576"/>
        <end position="587"/>
    </location>
</feature>
<keyword evidence="4 5" id="KW-0067">ATP-binding</keyword>
<keyword evidence="10" id="KW-1185">Reference proteome</keyword>
<evidence type="ECO:0000256" key="2">
    <source>
        <dbReference type="ARBA" id="ARBA00022741"/>
    </source>
</evidence>
<keyword evidence="7" id="KW-0812">Transmembrane</keyword>
<feature type="domain" description="Protein kinase" evidence="8">
    <location>
        <begin position="253"/>
        <end position="527"/>
    </location>
</feature>
<proteinExistence type="predicted"/>
<dbReference type="PANTHER" id="PTHR43289:SF6">
    <property type="entry name" value="SERINE_THREONINE-PROTEIN KINASE NEKL-3"/>
    <property type="match status" value="1"/>
</dbReference>
<dbReference type="Gene3D" id="3.30.200.20">
    <property type="entry name" value="Phosphorylase Kinase, domain 1"/>
    <property type="match status" value="1"/>
</dbReference>
<evidence type="ECO:0000256" key="1">
    <source>
        <dbReference type="ARBA" id="ARBA00022679"/>
    </source>
</evidence>
<keyword evidence="2 5" id="KW-0547">Nucleotide-binding</keyword>
<keyword evidence="3 9" id="KW-0418">Kinase</keyword>
<dbReference type="STRING" id="1891926.Fuma_02410"/>
<evidence type="ECO:0000259" key="8">
    <source>
        <dbReference type="PROSITE" id="PS50011"/>
    </source>
</evidence>
<keyword evidence="7" id="KW-1133">Transmembrane helix</keyword>
<feature type="transmembrane region" description="Helical" evidence="7">
    <location>
        <begin position="177"/>
        <end position="195"/>
    </location>
</feature>
<dbReference type="CDD" id="cd14014">
    <property type="entry name" value="STKc_PknB_like"/>
    <property type="match status" value="1"/>
</dbReference>
<protein>
    <submittedName>
        <fullName evidence="9">Serine/threonine-protein kinase PknB</fullName>
        <ecNumber evidence="9">2.7.11.1</ecNumber>
    </submittedName>
</protein>
<sequence length="587" mass="64705">MKPALGLLARIYQSLSELITFRANQARLRFAETDSSVSETADQALLRRRIRAAATVLLLAKGAFTIRSLILHGSAVPLDGVILTALLVASAWLYSPRTTSYFWLRSVETGIFLGMSLQLGVQLYNQLNQLTMLTPQSAEDITFTAVSFVAAVKDQIIATFGLMMIYGMFIPNTPGRAAVMVFLMAVTPGFVIGMNESSMRAVRDFRQSHVTASGVFSGNLLALAVGAGCAIYGTAIMNRWRNRALKAEQLGQYRLREKIGSGGMGDVYLAEHRLLKRLCAVKVIRADMSENPVMLSRFEREVQATATLTHWNTVQVFDYGQTAEGTFFYVMEHLHGCNLSQVVRKHGPMPEERVIFILRQVCSALREAAAHGLVHRDIKPSNIFLAHVGERFDVVKLLDFGLVRPLNSDNRPELANSDQLQGSPRYMCPEQAKGQSPDSRGDLYSLGATACYILAGRPPFDLQNVPQLVIAHATQPPPAFADIGVEASPELEAVVLKCLQKDPKDRFSDPDEMLKALEDLPNARSWTWAKAEEWWQQRPLHTGAADQASTLITVASDESMTEDDTAISGTPHDALEETVIEIPSDPE</sequence>
<name>A0A1P8WFF4_9PLAN</name>
<dbReference type="GO" id="GO:0004674">
    <property type="term" value="F:protein serine/threonine kinase activity"/>
    <property type="evidence" value="ECO:0007669"/>
    <property type="project" value="UniProtKB-EC"/>
</dbReference>
<reference evidence="9 10" key="1">
    <citation type="journal article" date="2016" name="Front. Microbiol.">
        <title>Fuerstia marisgermanicae gen. nov., sp. nov., an Unusual Member of the Phylum Planctomycetes from the German Wadden Sea.</title>
        <authorList>
            <person name="Kohn T."/>
            <person name="Heuer A."/>
            <person name="Jogler M."/>
            <person name="Vollmers J."/>
            <person name="Boedeker C."/>
            <person name="Bunk B."/>
            <person name="Rast P."/>
            <person name="Borchert D."/>
            <person name="Glockner I."/>
            <person name="Freese H.M."/>
            <person name="Klenk H.P."/>
            <person name="Overmann J."/>
            <person name="Kaster A.K."/>
            <person name="Rohde M."/>
            <person name="Wiegand S."/>
            <person name="Jogler C."/>
        </authorList>
    </citation>
    <scope>NUCLEOTIDE SEQUENCE [LARGE SCALE GENOMIC DNA]</scope>
    <source>
        <strain evidence="9 10">NH11</strain>
    </source>
</reference>
<evidence type="ECO:0000256" key="7">
    <source>
        <dbReference type="SAM" id="Phobius"/>
    </source>
</evidence>
<keyword evidence="7" id="KW-0472">Membrane</keyword>
<keyword evidence="1 9" id="KW-0808">Transferase</keyword>
<dbReference type="PROSITE" id="PS50011">
    <property type="entry name" value="PROTEIN_KINASE_DOM"/>
    <property type="match status" value="1"/>
</dbReference>
<dbReference type="Proteomes" id="UP000187735">
    <property type="component" value="Chromosome"/>
</dbReference>
<evidence type="ECO:0000256" key="3">
    <source>
        <dbReference type="ARBA" id="ARBA00022777"/>
    </source>
</evidence>
<evidence type="ECO:0000256" key="4">
    <source>
        <dbReference type="ARBA" id="ARBA00022840"/>
    </source>
</evidence>
<feature type="transmembrane region" description="Helical" evidence="7">
    <location>
        <begin position="215"/>
        <end position="236"/>
    </location>
</feature>
<dbReference type="RefSeq" id="WP_077024369.1">
    <property type="nucleotide sequence ID" value="NZ_CP017641.1"/>
</dbReference>
<evidence type="ECO:0000313" key="10">
    <source>
        <dbReference type="Proteomes" id="UP000187735"/>
    </source>
</evidence>
<dbReference type="EMBL" id="CP017641">
    <property type="protein sequence ID" value="APZ92798.1"/>
    <property type="molecule type" value="Genomic_DNA"/>
</dbReference>
<dbReference type="InterPro" id="IPR000719">
    <property type="entry name" value="Prot_kinase_dom"/>
</dbReference>
<feature type="transmembrane region" description="Helical" evidence="7">
    <location>
        <begin position="76"/>
        <end position="95"/>
    </location>
</feature>
<feature type="transmembrane region" description="Helical" evidence="7">
    <location>
        <begin position="102"/>
        <end position="121"/>
    </location>
</feature>
<dbReference type="Gene3D" id="1.10.510.10">
    <property type="entry name" value="Transferase(Phosphotransferase) domain 1"/>
    <property type="match status" value="1"/>
</dbReference>
<dbReference type="GO" id="GO:0005524">
    <property type="term" value="F:ATP binding"/>
    <property type="evidence" value="ECO:0007669"/>
    <property type="project" value="UniProtKB-UniRule"/>
</dbReference>